<keyword evidence="3" id="KW-0645">Protease</keyword>
<feature type="transmembrane region" description="Helical" evidence="1">
    <location>
        <begin position="69"/>
        <end position="92"/>
    </location>
</feature>
<feature type="transmembrane region" description="Helical" evidence="1">
    <location>
        <begin position="249"/>
        <end position="267"/>
    </location>
</feature>
<feature type="transmembrane region" description="Helical" evidence="1">
    <location>
        <begin position="157"/>
        <end position="177"/>
    </location>
</feature>
<name>A0A9D1GWA1_9ACTN</name>
<feature type="transmembrane region" description="Helical" evidence="1">
    <location>
        <begin position="31"/>
        <end position="49"/>
    </location>
</feature>
<dbReference type="GO" id="GO:0004175">
    <property type="term" value="F:endopeptidase activity"/>
    <property type="evidence" value="ECO:0007669"/>
    <property type="project" value="UniProtKB-ARBA"/>
</dbReference>
<keyword evidence="3" id="KW-0482">Metalloprotease</keyword>
<keyword evidence="1" id="KW-1133">Transmembrane helix</keyword>
<dbReference type="Pfam" id="PF02517">
    <property type="entry name" value="Rce1-like"/>
    <property type="match status" value="1"/>
</dbReference>
<dbReference type="PANTHER" id="PTHR36435">
    <property type="entry name" value="SLR1288 PROTEIN"/>
    <property type="match status" value="1"/>
</dbReference>
<dbReference type="AlphaFoldDB" id="A0A9D1GWA1"/>
<keyword evidence="1" id="KW-0812">Transmembrane</keyword>
<evidence type="ECO:0000259" key="2">
    <source>
        <dbReference type="Pfam" id="PF02517"/>
    </source>
</evidence>
<feature type="transmembrane region" description="Helical" evidence="1">
    <location>
        <begin position="112"/>
        <end position="137"/>
    </location>
</feature>
<accession>A0A9D1GWA1</accession>
<dbReference type="PANTHER" id="PTHR36435:SF1">
    <property type="entry name" value="CAAX AMINO TERMINAL PROTEASE FAMILY PROTEIN"/>
    <property type="match status" value="1"/>
</dbReference>
<reference evidence="3" key="1">
    <citation type="submission" date="2020-10" db="EMBL/GenBank/DDBJ databases">
        <authorList>
            <person name="Gilroy R."/>
        </authorList>
    </citation>
    <scope>NUCLEOTIDE SEQUENCE</scope>
    <source>
        <strain evidence="3">ChiGjej1B1-24693</strain>
    </source>
</reference>
<dbReference type="GO" id="GO:0080120">
    <property type="term" value="P:CAAX-box protein maturation"/>
    <property type="evidence" value="ECO:0007669"/>
    <property type="project" value="UniProtKB-ARBA"/>
</dbReference>
<feature type="transmembrane region" description="Helical" evidence="1">
    <location>
        <begin position="189"/>
        <end position="209"/>
    </location>
</feature>
<feature type="domain" description="CAAX prenyl protease 2/Lysostaphin resistance protein A-like" evidence="2">
    <location>
        <begin position="158"/>
        <end position="253"/>
    </location>
</feature>
<dbReference type="EMBL" id="DVLP01000152">
    <property type="protein sequence ID" value="HIT74933.1"/>
    <property type="molecule type" value="Genomic_DNA"/>
</dbReference>
<keyword evidence="3" id="KW-0378">Hydrolase</keyword>
<evidence type="ECO:0000256" key="1">
    <source>
        <dbReference type="SAM" id="Phobius"/>
    </source>
</evidence>
<organism evidence="3 4">
    <name type="scientific">Candidatus Avipropionibacterium avicola</name>
    <dbReference type="NCBI Taxonomy" id="2840701"/>
    <lineage>
        <taxon>Bacteria</taxon>
        <taxon>Bacillati</taxon>
        <taxon>Actinomycetota</taxon>
        <taxon>Actinomycetes</taxon>
        <taxon>Propionibacteriales</taxon>
        <taxon>Propionibacteriaceae</taxon>
        <taxon>Propionibacteriaceae incertae sedis</taxon>
        <taxon>Candidatus Avipropionibacterium</taxon>
    </lineage>
</organism>
<keyword evidence="1" id="KW-0472">Membrane</keyword>
<evidence type="ECO:0000313" key="4">
    <source>
        <dbReference type="Proteomes" id="UP000886842"/>
    </source>
</evidence>
<evidence type="ECO:0000313" key="3">
    <source>
        <dbReference type="EMBL" id="HIT74933.1"/>
    </source>
</evidence>
<dbReference type="InterPro" id="IPR052710">
    <property type="entry name" value="CAAX_protease"/>
</dbReference>
<dbReference type="Proteomes" id="UP000886842">
    <property type="component" value="Unassembled WGS sequence"/>
</dbReference>
<reference evidence="3" key="2">
    <citation type="journal article" date="2021" name="PeerJ">
        <title>Extensive microbial diversity within the chicken gut microbiome revealed by metagenomics and culture.</title>
        <authorList>
            <person name="Gilroy R."/>
            <person name="Ravi A."/>
            <person name="Getino M."/>
            <person name="Pursley I."/>
            <person name="Horton D.L."/>
            <person name="Alikhan N.F."/>
            <person name="Baker D."/>
            <person name="Gharbi K."/>
            <person name="Hall N."/>
            <person name="Watson M."/>
            <person name="Adriaenssens E.M."/>
            <person name="Foster-Nyarko E."/>
            <person name="Jarju S."/>
            <person name="Secka A."/>
            <person name="Antonio M."/>
            <person name="Oren A."/>
            <person name="Chaudhuri R.R."/>
            <person name="La Ragione R."/>
            <person name="Hildebrand F."/>
            <person name="Pallen M.J."/>
        </authorList>
    </citation>
    <scope>NUCLEOTIDE SEQUENCE</scope>
    <source>
        <strain evidence="3">ChiGjej1B1-24693</strain>
    </source>
</reference>
<gene>
    <name evidence="3" type="ORF">IAA98_05050</name>
</gene>
<protein>
    <submittedName>
        <fullName evidence="3">CPBP family intramembrane metalloprotease</fullName>
    </submittedName>
</protein>
<dbReference type="InterPro" id="IPR003675">
    <property type="entry name" value="Rce1/LyrA-like_dom"/>
</dbReference>
<dbReference type="GO" id="GO:0008237">
    <property type="term" value="F:metallopeptidase activity"/>
    <property type="evidence" value="ECO:0007669"/>
    <property type="project" value="UniProtKB-KW"/>
</dbReference>
<proteinExistence type="predicted"/>
<feature type="transmembrane region" description="Helical" evidence="1">
    <location>
        <begin position="215"/>
        <end position="237"/>
    </location>
</feature>
<sequence length="268" mass="28641">MTTSNTTAVPGDPSSVRPGVLPALAGIGRPTLGVLLGLLVLRTVLLFLGDGLTFALSRAVNPEATWDHALFWSSIVVVVVDVITIVVVALALRRLGSSLRSLLTTRTPGRDIAWGLLMAVICIVGFQVATFIGNLVAYLGPPPAADTSGYLSPSLWYGIWAITLMPITIAIAEEVLYRGYLQSALSARWGKIAGLLVTAVFFGLQHLALTSVDPQAWLARFITTFLAGIMFGLLAWWMKRLWPVIIGHWLLDVLGLGLPMLLASLGGS</sequence>
<comment type="caution">
    <text evidence="3">The sequence shown here is derived from an EMBL/GenBank/DDBJ whole genome shotgun (WGS) entry which is preliminary data.</text>
</comment>